<evidence type="ECO:0000256" key="4">
    <source>
        <dbReference type="ARBA" id="ARBA00022989"/>
    </source>
</evidence>
<feature type="transmembrane region" description="Helical" evidence="6">
    <location>
        <begin position="99"/>
        <end position="118"/>
    </location>
</feature>
<feature type="transmembrane region" description="Helical" evidence="6">
    <location>
        <begin position="130"/>
        <end position="153"/>
    </location>
</feature>
<keyword evidence="8" id="KW-1185">Reference proteome</keyword>
<dbReference type="AlphaFoldDB" id="A0A8J8MN47"/>
<dbReference type="GO" id="GO:0005886">
    <property type="term" value="C:plasma membrane"/>
    <property type="evidence" value="ECO:0007669"/>
    <property type="project" value="UniProtKB-SubCell"/>
</dbReference>
<dbReference type="InterPro" id="IPR002781">
    <property type="entry name" value="TM_pro_TauE-like"/>
</dbReference>
<dbReference type="EMBL" id="CP058649">
    <property type="protein sequence ID" value="QUI24514.1"/>
    <property type="molecule type" value="Genomic_DNA"/>
</dbReference>
<evidence type="ECO:0000313" key="8">
    <source>
        <dbReference type="Proteomes" id="UP000683246"/>
    </source>
</evidence>
<evidence type="ECO:0000256" key="3">
    <source>
        <dbReference type="ARBA" id="ARBA00022692"/>
    </source>
</evidence>
<evidence type="ECO:0000256" key="1">
    <source>
        <dbReference type="ARBA" id="ARBA00004141"/>
    </source>
</evidence>
<evidence type="ECO:0000256" key="2">
    <source>
        <dbReference type="ARBA" id="ARBA00009142"/>
    </source>
</evidence>
<keyword evidence="5 6" id="KW-0472">Membrane</keyword>
<gene>
    <name evidence="7" type="ORF">HZI73_20380</name>
</gene>
<sequence>MEYLIILIICTIGGFAAGMTSFGYAIICMVLMPLFVSVKTATLVTLTTSFVIYMVILYGSIIKMKVRLSISMIMIPMLGSLVGRFMGNRLFQNLTNLQLVLLLCVFMVLLNIYFFAFSNGFYLKKNNKNALIAGTICGLFGGLNNVGGPPMVAYMYSVEQDRIKYTSYLQIIFLVGALYSLQYHIRLGNITHDILSYTLVGGVGVALGTYAGYKYFKVINKEKLTVYIRNFIFVTSVVLIIKTVVDIL</sequence>
<dbReference type="RefSeq" id="WP_212695205.1">
    <property type="nucleotide sequence ID" value="NZ_CP058649.1"/>
</dbReference>
<dbReference type="InterPro" id="IPR051598">
    <property type="entry name" value="TSUP/Inactive_protease-like"/>
</dbReference>
<name>A0A8J8MN47_9FIRM</name>
<comment type="similarity">
    <text evidence="2 6">Belongs to the 4-toluene sulfonate uptake permease (TSUP) (TC 2.A.102) family.</text>
</comment>
<accession>A0A8J8MN47</accession>
<dbReference type="Pfam" id="PF01925">
    <property type="entry name" value="TauE"/>
    <property type="match status" value="1"/>
</dbReference>
<feature type="transmembrane region" description="Helical" evidence="6">
    <location>
        <begin position="165"/>
        <end position="182"/>
    </location>
</feature>
<evidence type="ECO:0000313" key="7">
    <source>
        <dbReference type="EMBL" id="QUI24514.1"/>
    </source>
</evidence>
<evidence type="ECO:0000256" key="5">
    <source>
        <dbReference type="ARBA" id="ARBA00023136"/>
    </source>
</evidence>
<protein>
    <recommendedName>
        <fullName evidence="6">Probable membrane transporter protein</fullName>
    </recommendedName>
</protein>
<feature type="transmembrane region" description="Helical" evidence="6">
    <location>
        <begin position="194"/>
        <end position="213"/>
    </location>
</feature>
<keyword evidence="4 6" id="KW-1133">Transmembrane helix</keyword>
<feature type="transmembrane region" description="Helical" evidence="6">
    <location>
        <begin position="6"/>
        <end position="31"/>
    </location>
</feature>
<proteinExistence type="inferred from homology"/>
<evidence type="ECO:0000256" key="6">
    <source>
        <dbReference type="RuleBase" id="RU363041"/>
    </source>
</evidence>
<keyword evidence="3 6" id="KW-0812">Transmembrane</keyword>
<keyword evidence="6" id="KW-1003">Cell membrane</keyword>
<dbReference type="KEGG" id="vpy:HZI73_20380"/>
<dbReference type="PANTHER" id="PTHR43701">
    <property type="entry name" value="MEMBRANE TRANSPORTER PROTEIN MJ0441-RELATED"/>
    <property type="match status" value="1"/>
</dbReference>
<feature type="transmembrane region" description="Helical" evidence="6">
    <location>
        <begin position="43"/>
        <end position="62"/>
    </location>
</feature>
<comment type="subcellular location">
    <subcellularLocation>
        <location evidence="6">Cell membrane</location>
        <topology evidence="6">Multi-pass membrane protein</topology>
    </subcellularLocation>
    <subcellularLocation>
        <location evidence="1">Membrane</location>
        <topology evidence="1">Multi-pass membrane protein</topology>
    </subcellularLocation>
</comment>
<feature type="transmembrane region" description="Helical" evidence="6">
    <location>
        <begin position="225"/>
        <end position="245"/>
    </location>
</feature>
<organism evidence="7 8">
    <name type="scientific">Vallitalea pronyensis</name>
    <dbReference type="NCBI Taxonomy" id="1348613"/>
    <lineage>
        <taxon>Bacteria</taxon>
        <taxon>Bacillati</taxon>
        <taxon>Bacillota</taxon>
        <taxon>Clostridia</taxon>
        <taxon>Lachnospirales</taxon>
        <taxon>Vallitaleaceae</taxon>
        <taxon>Vallitalea</taxon>
    </lineage>
</organism>
<dbReference type="Proteomes" id="UP000683246">
    <property type="component" value="Chromosome"/>
</dbReference>
<dbReference type="PANTHER" id="PTHR43701:SF2">
    <property type="entry name" value="MEMBRANE TRANSPORTER PROTEIN YJNA-RELATED"/>
    <property type="match status" value="1"/>
</dbReference>
<reference evidence="7" key="1">
    <citation type="submission" date="2020-07" db="EMBL/GenBank/DDBJ databases">
        <title>Vallitalea pronyensis genome.</title>
        <authorList>
            <person name="Postec A."/>
        </authorList>
    </citation>
    <scope>NUCLEOTIDE SEQUENCE</scope>
    <source>
        <strain evidence="7">FatNI3</strain>
    </source>
</reference>